<comment type="subcellular location">
    <subcellularLocation>
        <location evidence="1">Mitochondrion membrane</location>
    </subcellularLocation>
</comment>
<gene>
    <name evidence="4" type="primary">ATP19</name>
    <name evidence="4" type="ORF">CAAN4_F04500</name>
</gene>
<protein>
    <submittedName>
        <fullName evidence="4">ATP synthase subunit K, mitochondrial</fullName>
    </submittedName>
</protein>
<dbReference type="InterPro" id="IPR021278">
    <property type="entry name" value="ATP19"/>
</dbReference>
<reference evidence="4 5" key="1">
    <citation type="submission" date="2024-01" db="EMBL/GenBank/DDBJ databases">
        <authorList>
            <consortium name="Genoscope - CEA"/>
            <person name="William W."/>
        </authorList>
    </citation>
    <scope>NUCLEOTIDE SEQUENCE [LARGE SCALE GENOMIC DNA]</scope>
    <source>
        <strain evidence="4 5">29B2s-10</strain>
    </source>
</reference>
<evidence type="ECO:0000256" key="1">
    <source>
        <dbReference type="ARBA" id="ARBA00004325"/>
    </source>
</evidence>
<keyword evidence="3" id="KW-0472">Membrane</keyword>
<dbReference type="PANTHER" id="PTHR28074:SF1">
    <property type="entry name" value="ATP SYNTHASE SUBUNIT K, MITOCHONDRIAL"/>
    <property type="match status" value="1"/>
</dbReference>
<sequence length="69" mass="7222">MGSAYTILGKQVPSHVLALLTLGATAGVVAWPRAAKEAPVATPAAVPAVKEDDFDLEKLLSDFTKEESK</sequence>
<dbReference type="Proteomes" id="UP001497600">
    <property type="component" value="Chromosome F"/>
</dbReference>
<keyword evidence="2" id="KW-0496">Mitochondrion</keyword>
<dbReference type="PANTHER" id="PTHR28074">
    <property type="entry name" value="ATP SYNTHASE SUBUNIT K, MITOCHONDRIAL"/>
    <property type="match status" value="1"/>
</dbReference>
<keyword evidence="5" id="KW-1185">Reference proteome</keyword>
<evidence type="ECO:0000313" key="5">
    <source>
        <dbReference type="Proteomes" id="UP001497600"/>
    </source>
</evidence>
<organism evidence="4 5">
    <name type="scientific">[Candida] anglica</name>
    <dbReference type="NCBI Taxonomy" id="148631"/>
    <lineage>
        <taxon>Eukaryota</taxon>
        <taxon>Fungi</taxon>
        <taxon>Dikarya</taxon>
        <taxon>Ascomycota</taxon>
        <taxon>Saccharomycotina</taxon>
        <taxon>Pichiomycetes</taxon>
        <taxon>Debaryomycetaceae</taxon>
        <taxon>Kurtzmaniella</taxon>
    </lineage>
</organism>
<dbReference type="EMBL" id="OZ004258">
    <property type="protein sequence ID" value="CAK7911891.1"/>
    <property type="molecule type" value="Genomic_DNA"/>
</dbReference>
<proteinExistence type="predicted"/>
<name>A0ABP0EF61_9ASCO</name>
<evidence type="ECO:0000256" key="3">
    <source>
        <dbReference type="ARBA" id="ARBA00023136"/>
    </source>
</evidence>
<dbReference type="Pfam" id="PF11022">
    <property type="entry name" value="ATP19"/>
    <property type="match status" value="1"/>
</dbReference>
<evidence type="ECO:0000256" key="2">
    <source>
        <dbReference type="ARBA" id="ARBA00023128"/>
    </source>
</evidence>
<evidence type="ECO:0000313" key="4">
    <source>
        <dbReference type="EMBL" id="CAK7911891.1"/>
    </source>
</evidence>
<accession>A0ABP0EF61</accession>